<comment type="function">
    <text evidence="8">Zinc phosphodiesterase, which displays some tRNA 3'-processing endonuclease activity. Probably involved in tRNA maturation, by removing a 3'-trailer from precursor tRNA.</text>
</comment>
<dbReference type="Proteomes" id="UP000186058">
    <property type="component" value="Unassembled WGS sequence"/>
</dbReference>
<feature type="binding site" evidence="8">
    <location>
        <position position="67"/>
    </location>
    <ligand>
        <name>Zn(2+)</name>
        <dbReference type="ChEBI" id="CHEBI:29105"/>
        <label>2</label>
        <note>catalytic</note>
    </ligand>
</feature>
<keyword evidence="2 8" id="KW-0819">tRNA processing</keyword>
<dbReference type="InterPro" id="IPR036866">
    <property type="entry name" value="RibonucZ/Hydroxyglut_hydro"/>
</dbReference>
<protein>
    <recommendedName>
        <fullName evidence="8">Ribonuclease Z</fullName>
        <shortName evidence="8">RNase Z</shortName>
        <ecNumber evidence="8">3.1.26.11</ecNumber>
    </recommendedName>
    <alternativeName>
        <fullName evidence="8">tRNA 3 endonuclease</fullName>
    </alternativeName>
    <alternativeName>
        <fullName evidence="8">tRNase Z</fullName>
    </alternativeName>
</protein>
<dbReference type="SUPFAM" id="SSF56281">
    <property type="entry name" value="Metallo-hydrolase/oxidoreductase"/>
    <property type="match status" value="1"/>
</dbReference>
<evidence type="ECO:0000256" key="2">
    <source>
        <dbReference type="ARBA" id="ARBA00022694"/>
    </source>
</evidence>
<evidence type="ECO:0000256" key="3">
    <source>
        <dbReference type="ARBA" id="ARBA00022722"/>
    </source>
</evidence>
<keyword evidence="7 8" id="KW-0862">Zinc</keyword>
<proteinExistence type="inferred from homology"/>
<evidence type="ECO:0000313" key="9">
    <source>
        <dbReference type="EMBL" id="OKP84707.1"/>
    </source>
</evidence>
<evidence type="ECO:0000256" key="6">
    <source>
        <dbReference type="ARBA" id="ARBA00022801"/>
    </source>
</evidence>
<dbReference type="RefSeq" id="WP_074108254.1">
    <property type="nucleotide sequence ID" value="NZ_LVWI01000051.1"/>
</dbReference>
<dbReference type="NCBIfam" id="NF000801">
    <property type="entry name" value="PRK00055.1-3"/>
    <property type="match status" value="1"/>
</dbReference>
<evidence type="ECO:0000256" key="7">
    <source>
        <dbReference type="ARBA" id="ARBA00022833"/>
    </source>
</evidence>
<name>A0ABX3EMC9_9BACL</name>
<dbReference type="HAMAP" id="MF_01818">
    <property type="entry name" value="RNase_Z_BN"/>
    <property type="match status" value="1"/>
</dbReference>
<dbReference type="Gene3D" id="3.60.15.10">
    <property type="entry name" value="Ribonuclease Z/Hydroxyacylglutathione hydrolase-like"/>
    <property type="match status" value="1"/>
</dbReference>
<dbReference type="PANTHER" id="PTHR46018:SF2">
    <property type="entry name" value="ZINC PHOSPHODIESTERASE ELAC PROTEIN 1"/>
    <property type="match status" value="1"/>
</dbReference>
<comment type="cofactor">
    <cofactor evidence="8">
        <name>Zn(2+)</name>
        <dbReference type="ChEBI" id="CHEBI:29105"/>
    </cofactor>
    <text evidence="8">Binds 2 Zn(2+) ions.</text>
</comment>
<gene>
    <name evidence="8" type="primary">rnz</name>
    <name evidence="9" type="ORF">A3844_18940</name>
</gene>
<feature type="binding site" evidence="8">
    <location>
        <position position="65"/>
    </location>
    <ligand>
        <name>Zn(2+)</name>
        <dbReference type="ChEBI" id="CHEBI:29105"/>
        <label>1</label>
        <note>catalytic</note>
    </ligand>
</feature>
<keyword evidence="10" id="KW-1185">Reference proteome</keyword>
<keyword evidence="4 8" id="KW-0479">Metal-binding</keyword>
<dbReference type="InterPro" id="IPR013471">
    <property type="entry name" value="RNase_Z/BN"/>
</dbReference>
<evidence type="ECO:0000313" key="10">
    <source>
        <dbReference type="Proteomes" id="UP000186058"/>
    </source>
</evidence>
<feature type="binding site" evidence="8">
    <location>
        <position position="269"/>
    </location>
    <ligand>
        <name>Zn(2+)</name>
        <dbReference type="ChEBI" id="CHEBI:29105"/>
        <label>2</label>
        <note>catalytic</note>
    </ligand>
</feature>
<comment type="catalytic activity">
    <reaction evidence="8">
        <text>Endonucleolytic cleavage of RNA, removing extra 3' nucleotides from tRNA precursor, generating 3' termini of tRNAs. A 3'-hydroxy group is left at the tRNA terminus and a 5'-phosphoryl group is left at the trailer molecule.</text>
        <dbReference type="EC" id="3.1.26.11"/>
    </reaction>
</comment>
<feature type="binding site" evidence="8">
    <location>
        <position position="63"/>
    </location>
    <ligand>
        <name>Zn(2+)</name>
        <dbReference type="ChEBI" id="CHEBI:29105"/>
        <label>1</label>
        <note>catalytic</note>
    </ligand>
</feature>
<comment type="similarity">
    <text evidence="8">Belongs to the RNase Z family.</text>
</comment>
<keyword evidence="3 8" id="KW-0540">Nuclease</keyword>
<reference evidence="9 10" key="1">
    <citation type="submission" date="2016-03" db="EMBL/GenBank/DDBJ databases">
        <authorList>
            <person name="Sant'Anna F.H."/>
            <person name="Ambrosini A."/>
            <person name="Souza R."/>
            <person name="Bach E."/>
            <person name="Fernandes G."/>
            <person name="Balsanelli E."/>
            <person name="Baura V.A."/>
            <person name="Souza E.M."/>
            <person name="Passaglia L."/>
        </authorList>
    </citation>
    <scope>NUCLEOTIDE SEQUENCE [LARGE SCALE GENOMIC DNA]</scope>
    <source>
        <strain evidence="9 10">P26E</strain>
    </source>
</reference>
<evidence type="ECO:0000256" key="8">
    <source>
        <dbReference type="HAMAP-Rule" id="MF_01818"/>
    </source>
</evidence>
<sequence>MEIYFLGTNAGVPTLQRNVTSVALRLLEERRSFWMFDCGEGTQHQVLRSPLRLGKLEKLFITHLHGDHLFGLPGLLSSRGYQGGTGPLTVYGPPGLKAYLDISLSVSQSRIPYAIEIVEHSGGLIFEDDSFKVEAGLLEHRIDSYGYRVTEKDSPGNLNTEILQSYGLKPGPLYGLLKKGQDVTNEEGVLIRAAEVVNAPKRGRIITVLGDTRPCKGALPLALDADLIIHEATFGHDLKDMAYQYHHSTAVQAAELARDAGGRELLLTHFSSRYTSQEELLPLLMEAQAIFPQTLLAEEFGTFPVYRRSPGNPQGNDPGK</sequence>
<dbReference type="PANTHER" id="PTHR46018">
    <property type="entry name" value="ZINC PHOSPHODIESTERASE ELAC PROTEIN 1"/>
    <property type="match status" value="1"/>
</dbReference>
<comment type="subunit">
    <text evidence="1 8">Homodimer.</text>
</comment>
<evidence type="ECO:0000256" key="5">
    <source>
        <dbReference type="ARBA" id="ARBA00022759"/>
    </source>
</evidence>
<evidence type="ECO:0000256" key="4">
    <source>
        <dbReference type="ARBA" id="ARBA00022723"/>
    </source>
</evidence>
<comment type="caution">
    <text evidence="9">The sequence shown here is derived from an EMBL/GenBank/DDBJ whole genome shotgun (WGS) entry which is preliminary data.</text>
</comment>
<keyword evidence="6 8" id="KW-0378">Hydrolase</keyword>
<accession>A0ABX3EMC9</accession>
<feature type="active site" description="Proton acceptor" evidence="8">
    <location>
        <position position="67"/>
    </location>
</feature>
<dbReference type="EC" id="3.1.26.11" evidence="8"/>
<feature type="binding site" evidence="8">
    <location>
        <position position="211"/>
    </location>
    <ligand>
        <name>Zn(2+)</name>
        <dbReference type="ChEBI" id="CHEBI:29105"/>
        <label>1</label>
        <note>catalytic</note>
    </ligand>
</feature>
<keyword evidence="5 8" id="KW-0255">Endonuclease</keyword>
<dbReference type="Pfam" id="PF23023">
    <property type="entry name" value="Anti-Pycsar_Apyc1"/>
    <property type="match status" value="1"/>
</dbReference>
<dbReference type="CDD" id="cd07717">
    <property type="entry name" value="RNaseZ_ZiPD-like_MBL-fold"/>
    <property type="match status" value="1"/>
</dbReference>
<evidence type="ECO:0000256" key="1">
    <source>
        <dbReference type="ARBA" id="ARBA00011738"/>
    </source>
</evidence>
<dbReference type="NCBIfam" id="TIGR02651">
    <property type="entry name" value="RNase_Z"/>
    <property type="match status" value="1"/>
</dbReference>
<organism evidence="9 10">
    <name type="scientific">Paenibacillus helianthi</name>
    <dbReference type="NCBI Taxonomy" id="1349432"/>
    <lineage>
        <taxon>Bacteria</taxon>
        <taxon>Bacillati</taxon>
        <taxon>Bacillota</taxon>
        <taxon>Bacilli</taxon>
        <taxon>Bacillales</taxon>
        <taxon>Paenibacillaceae</taxon>
        <taxon>Paenibacillus</taxon>
    </lineage>
</organism>
<feature type="binding site" evidence="8">
    <location>
        <position position="140"/>
    </location>
    <ligand>
        <name>Zn(2+)</name>
        <dbReference type="ChEBI" id="CHEBI:29105"/>
        <label>1</label>
        <note>catalytic</note>
    </ligand>
</feature>
<dbReference type="EMBL" id="LVWI01000051">
    <property type="protein sequence ID" value="OKP84707.1"/>
    <property type="molecule type" value="Genomic_DNA"/>
</dbReference>
<feature type="binding site" evidence="8">
    <location>
        <position position="68"/>
    </location>
    <ligand>
        <name>Zn(2+)</name>
        <dbReference type="ChEBI" id="CHEBI:29105"/>
        <label>2</label>
        <note>catalytic</note>
    </ligand>
</feature>
<feature type="binding site" evidence="8">
    <location>
        <position position="211"/>
    </location>
    <ligand>
        <name>Zn(2+)</name>
        <dbReference type="ChEBI" id="CHEBI:29105"/>
        <label>2</label>
        <note>catalytic</note>
    </ligand>
</feature>